<accession>E6Q8H3</accession>
<gene>
    <name evidence="1" type="ORF">CARN5_3107</name>
</gene>
<comment type="caution">
    <text evidence="1">The sequence shown here is derived from an EMBL/GenBank/DDBJ whole genome shotgun (WGS) entry which is preliminary data.</text>
</comment>
<reference evidence="1" key="1">
    <citation type="submission" date="2009-10" db="EMBL/GenBank/DDBJ databases">
        <title>Diversity of trophic interactions inside an arsenic-rich microbial ecosystem.</title>
        <authorList>
            <person name="Bertin P.N."/>
            <person name="Heinrich-Salmeron A."/>
            <person name="Pelletier E."/>
            <person name="Goulhen-Chollet F."/>
            <person name="Arsene-Ploetze F."/>
            <person name="Gallien S."/>
            <person name="Calteau A."/>
            <person name="Vallenet D."/>
            <person name="Casiot C."/>
            <person name="Chane-Woon-Ming B."/>
            <person name="Giloteaux L."/>
            <person name="Barakat M."/>
            <person name="Bonnefoy V."/>
            <person name="Bruneel O."/>
            <person name="Chandler M."/>
            <person name="Cleiss J."/>
            <person name="Duran R."/>
            <person name="Elbaz-Poulichet F."/>
            <person name="Fonknechten N."/>
            <person name="Lauga B."/>
            <person name="Mornico D."/>
            <person name="Ortet P."/>
            <person name="Schaeffer C."/>
            <person name="Siguier P."/>
            <person name="Alexander Thil Smith A."/>
            <person name="Van Dorsselaer A."/>
            <person name="Weissenbach J."/>
            <person name="Medigue C."/>
            <person name="Le Paslier D."/>
        </authorList>
    </citation>
    <scope>NUCLEOTIDE SEQUENCE</scope>
</reference>
<dbReference type="EMBL" id="CABP01000003">
    <property type="protein sequence ID" value="CBI03499.1"/>
    <property type="molecule type" value="Genomic_DNA"/>
</dbReference>
<protein>
    <submittedName>
        <fullName evidence="1">Uncharacterized protein</fullName>
    </submittedName>
</protein>
<proteinExistence type="predicted"/>
<organism evidence="1">
    <name type="scientific">mine drainage metagenome</name>
    <dbReference type="NCBI Taxonomy" id="410659"/>
    <lineage>
        <taxon>unclassified sequences</taxon>
        <taxon>metagenomes</taxon>
        <taxon>ecological metagenomes</taxon>
    </lineage>
</organism>
<name>E6Q8H3_9ZZZZ</name>
<sequence length="108" mass="12112">MAAAPMRLGMDLPFGKIPSLRPPPRWQVMQELPRLPRDVEAKSVEPFLIAFCIAFVDVSAEAVAHQSKADADNVLMRKRILYPMSKISFFQLATNRSGFCHVVTVPMI</sequence>
<evidence type="ECO:0000313" key="1">
    <source>
        <dbReference type="EMBL" id="CBI03499.1"/>
    </source>
</evidence>
<dbReference type="AlphaFoldDB" id="E6Q8H3"/>